<comment type="subcellular location">
    <subcellularLocation>
        <location evidence="12">Cytoplasm</location>
    </subcellularLocation>
</comment>
<comment type="similarity">
    <text evidence="12">Belongs to the carbohydrate kinase PfkB family. Ribokinase subfamily.</text>
</comment>
<comment type="caution">
    <text evidence="12">Lacks conserved residue(s) required for the propagation of feature annotation.</text>
</comment>
<keyword evidence="9 12" id="KW-0460">Magnesium</keyword>
<dbReference type="HAMAP" id="MF_01987">
    <property type="entry name" value="Ribokinase"/>
    <property type="match status" value="1"/>
</dbReference>
<evidence type="ECO:0000256" key="8">
    <source>
        <dbReference type="ARBA" id="ARBA00022840"/>
    </source>
</evidence>
<dbReference type="PRINTS" id="PR00990">
    <property type="entry name" value="RIBOKINASE"/>
</dbReference>
<protein>
    <recommendedName>
        <fullName evidence="3 12">Ribokinase</fullName>
        <shortName evidence="12">RK</shortName>
        <ecNumber evidence="2 12">2.7.1.15</ecNumber>
    </recommendedName>
</protein>
<evidence type="ECO:0000256" key="5">
    <source>
        <dbReference type="ARBA" id="ARBA00022723"/>
    </source>
</evidence>
<accession>A0A1Z2XQI1</accession>
<organism evidence="15 17">
    <name type="scientific">Acutalibacter muris</name>
    <dbReference type="NCBI Taxonomy" id="1796620"/>
    <lineage>
        <taxon>Bacteria</taxon>
        <taxon>Bacillati</taxon>
        <taxon>Bacillota</taxon>
        <taxon>Clostridia</taxon>
        <taxon>Eubacteriales</taxon>
        <taxon>Acutalibacteraceae</taxon>
        <taxon>Acutalibacter</taxon>
    </lineage>
</organism>
<dbReference type="RefSeq" id="WP_066533488.1">
    <property type="nucleotide sequence ID" value="NZ_CP021422.1"/>
</dbReference>
<keyword evidence="12" id="KW-0963">Cytoplasm</keyword>
<dbReference type="EMBL" id="CP021422">
    <property type="protein sequence ID" value="ASB40717.1"/>
    <property type="molecule type" value="Genomic_DNA"/>
</dbReference>
<dbReference type="NCBIfam" id="TIGR02152">
    <property type="entry name" value="D_ribokin_bact"/>
    <property type="match status" value="1"/>
</dbReference>
<dbReference type="InterPro" id="IPR029056">
    <property type="entry name" value="Ribokinase-like"/>
</dbReference>
<reference evidence="16" key="2">
    <citation type="submission" date="2017-05" db="EMBL/GenBank/DDBJ databases">
        <title>Improved OligoMM genomes.</title>
        <authorList>
            <person name="Garzetti D."/>
        </authorList>
    </citation>
    <scope>NUCLEOTIDE SEQUENCE [LARGE SCALE GENOMIC DNA]</scope>
    <source>
        <strain evidence="16">KB18</strain>
    </source>
</reference>
<dbReference type="GO" id="GO:0046872">
    <property type="term" value="F:metal ion binding"/>
    <property type="evidence" value="ECO:0007669"/>
    <property type="project" value="UniProtKB-KW"/>
</dbReference>
<keyword evidence="5 12" id="KW-0479">Metal-binding</keyword>
<comment type="activity regulation">
    <text evidence="12">Activated by a monovalent cation that binds near, but not in, the active site. The most likely occupant of the site in vivo is potassium. Ion binding induces a conformational change that may alter substrate affinity.</text>
</comment>
<keyword evidence="6 12" id="KW-0547">Nucleotide-binding</keyword>
<feature type="binding site" evidence="12">
    <location>
        <position position="140"/>
    </location>
    <ligand>
        <name>substrate</name>
    </ligand>
</feature>
<dbReference type="PROSITE" id="PS00583">
    <property type="entry name" value="PFKB_KINASES_1"/>
    <property type="match status" value="1"/>
</dbReference>
<dbReference type="Proteomes" id="UP000196710">
    <property type="component" value="Chromosome"/>
</dbReference>
<dbReference type="PANTHER" id="PTHR10584">
    <property type="entry name" value="SUGAR KINASE"/>
    <property type="match status" value="1"/>
</dbReference>
<dbReference type="PANTHER" id="PTHR10584:SF166">
    <property type="entry name" value="RIBOKINASE"/>
    <property type="match status" value="1"/>
</dbReference>
<dbReference type="AlphaFoldDB" id="A0A1Z2XQI1"/>
<keyword evidence="10 12" id="KW-0630">Potassium</keyword>
<feature type="binding site" evidence="12">
    <location>
        <begin position="39"/>
        <end position="43"/>
    </location>
    <ligand>
        <name>substrate</name>
    </ligand>
</feature>
<keyword evidence="7 12" id="KW-0418">Kinase</keyword>
<feature type="binding site" evidence="12">
    <location>
        <begin position="253"/>
        <end position="254"/>
    </location>
    <ligand>
        <name>ATP</name>
        <dbReference type="ChEBI" id="CHEBI:30616"/>
    </ligand>
</feature>
<reference evidence="14" key="1">
    <citation type="journal article" date="2017" name="Genome Announc.">
        <title>High-Quality Whole-Genome Sequences of the Oligo-Mouse-Microbiota Bacterial Community.</title>
        <authorList>
            <person name="Garzetti D."/>
            <person name="Brugiroux S."/>
            <person name="Bunk B."/>
            <person name="Pukall R."/>
            <person name="McCoy K.D."/>
            <person name="Macpherson A.J."/>
            <person name="Stecher B."/>
        </authorList>
    </citation>
    <scope>NUCLEOTIDE SEQUENCE</scope>
    <source>
        <strain evidence="14">KB18</strain>
    </source>
</reference>
<comment type="catalytic activity">
    <reaction evidence="12">
        <text>D-ribose + ATP = D-ribose 5-phosphate + ADP + H(+)</text>
        <dbReference type="Rhea" id="RHEA:13697"/>
        <dbReference type="ChEBI" id="CHEBI:15378"/>
        <dbReference type="ChEBI" id="CHEBI:30616"/>
        <dbReference type="ChEBI" id="CHEBI:47013"/>
        <dbReference type="ChEBI" id="CHEBI:78346"/>
        <dbReference type="ChEBI" id="CHEBI:456216"/>
        <dbReference type="EC" id="2.7.1.15"/>
    </reaction>
</comment>
<evidence type="ECO:0000256" key="10">
    <source>
        <dbReference type="ARBA" id="ARBA00022958"/>
    </source>
</evidence>
<keyword evidence="4 12" id="KW-0808">Transferase</keyword>
<dbReference type="InterPro" id="IPR011611">
    <property type="entry name" value="PfkB_dom"/>
</dbReference>
<evidence type="ECO:0000256" key="7">
    <source>
        <dbReference type="ARBA" id="ARBA00022777"/>
    </source>
</evidence>
<keyword evidence="16" id="KW-1185">Reference proteome</keyword>
<dbReference type="InterPro" id="IPR002173">
    <property type="entry name" value="Carboh/pur_kinase_PfkB_CS"/>
</dbReference>
<comment type="similarity">
    <text evidence="1">Belongs to the carbohydrate kinase pfkB family.</text>
</comment>
<dbReference type="GO" id="GO:0005524">
    <property type="term" value="F:ATP binding"/>
    <property type="evidence" value="ECO:0007669"/>
    <property type="project" value="UniProtKB-UniRule"/>
</dbReference>
<dbReference type="InterPro" id="IPR011877">
    <property type="entry name" value="Ribokinase"/>
</dbReference>
<dbReference type="GO" id="GO:0005829">
    <property type="term" value="C:cytosol"/>
    <property type="evidence" value="ECO:0007669"/>
    <property type="project" value="TreeGrafter"/>
</dbReference>
<evidence type="ECO:0000256" key="6">
    <source>
        <dbReference type="ARBA" id="ARBA00022741"/>
    </source>
</evidence>
<dbReference type="Pfam" id="PF00294">
    <property type="entry name" value="PfkB"/>
    <property type="match status" value="1"/>
</dbReference>
<evidence type="ECO:0000313" key="16">
    <source>
        <dbReference type="Proteomes" id="UP000196710"/>
    </source>
</evidence>
<feature type="binding site" evidence="12">
    <location>
        <position position="250"/>
    </location>
    <ligand>
        <name>K(+)</name>
        <dbReference type="ChEBI" id="CHEBI:29103"/>
    </ligand>
</feature>
<comment type="function">
    <text evidence="12">Catalyzes the phosphorylation of ribose at O-5 in a reaction requiring ATP and magnesium. The resulting D-ribose-5-phosphate can then be used either for sythesis of nucleotides, histidine, and tryptophan, or as a component of the pentose phosphate pathway.</text>
</comment>
<dbReference type="KEGG" id="amur:ADH66_08635"/>
<keyword evidence="11 12" id="KW-0119">Carbohydrate metabolism</keyword>
<gene>
    <name evidence="12 15" type="primary">rbsK</name>
    <name evidence="14" type="ORF">ADH66_08635</name>
    <name evidence="15" type="ORF">I5Q82_18675</name>
</gene>
<dbReference type="Gene3D" id="3.40.1190.20">
    <property type="match status" value="1"/>
</dbReference>
<evidence type="ECO:0000313" key="14">
    <source>
        <dbReference type="EMBL" id="ASB40717.1"/>
    </source>
</evidence>
<proteinExistence type="inferred from homology"/>
<feature type="binding site" evidence="12">
    <location>
        <position position="289"/>
    </location>
    <ligand>
        <name>K(+)</name>
        <dbReference type="ChEBI" id="CHEBI:29103"/>
    </ligand>
</feature>
<dbReference type="EMBL" id="CP065321">
    <property type="protein sequence ID" value="QQR29995.1"/>
    <property type="molecule type" value="Genomic_DNA"/>
</dbReference>
<evidence type="ECO:0000256" key="9">
    <source>
        <dbReference type="ARBA" id="ARBA00022842"/>
    </source>
</evidence>
<feature type="binding site" evidence="12">
    <location>
        <position position="185"/>
    </location>
    <ligand>
        <name>ATP</name>
        <dbReference type="ChEBI" id="CHEBI:30616"/>
    </ligand>
</feature>
<evidence type="ECO:0000256" key="1">
    <source>
        <dbReference type="ARBA" id="ARBA00005380"/>
    </source>
</evidence>
<evidence type="ECO:0000256" key="12">
    <source>
        <dbReference type="HAMAP-Rule" id="MF_01987"/>
    </source>
</evidence>
<name>A0A1Z2XQI1_9FIRM</name>
<dbReference type="EC" id="2.7.1.15" evidence="2 12"/>
<dbReference type="GO" id="GO:0019303">
    <property type="term" value="P:D-ribose catabolic process"/>
    <property type="evidence" value="ECO:0007669"/>
    <property type="project" value="UniProtKB-UniRule"/>
</dbReference>
<evidence type="ECO:0000256" key="3">
    <source>
        <dbReference type="ARBA" id="ARBA00016943"/>
    </source>
</evidence>
<feature type="binding site" evidence="12">
    <location>
        <position position="254"/>
    </location>
    <ligand>
        <name>substrate</name>
    </ligand>
</feature>
<evidence type="ECO:0000256" key="11">
    <source>
        <dbReference type="ARBA" id="ARBA00023277"/>
    </source>
</evidence>
<comment type="pathway">
    <text evidence="12">Carbohydrate metabolism; D-ribose degradation; D-ribose 5-phosphate from beta-D-ribopyranose: step 2/2.</text>
</comment>
<dbReference type="InterPro" id="IPR002139">
    <property type="entry name" value="Ribo/fructo_kinase"/>
</dbReference>
<keyword evidence="8 12" id="KW-0067">ATP-binding</keyword>
<comment type="subunit">
    <text evidence="12">Homodimer.</text>
</comment>
<feature type="binding site" evidence="12">
    <location>
        <position position="293"/>
    </location>
    <ligand>
        <name>K(+)</name>
        <dbReference type="ChEBI" id="CHEBI:29103"/>
    </ligand>
</feature>
<dbReference type="PROSITE" id="PS00584">
    <property type="entry name" value="PFKB_KINASES_2"/>
    <property type="match status" value="1"/>
</dbReference>
<feature type="binding site" evidence="12">
    <location>
        <begin position="220"/>
        <end position="225"/>
    </location>
    <ligand>
        <name>ATP</name>
        <dbReference type="ChEBI" id="CHEBI:30616"/>
    </ligand>
</feature>
<feature type="binding site" evidence="12">
    <location>
        <position position="248"/>
    </location>
    <ligand>
        <name>K(+)</name>
        <dbReference type="ChEBI" id="CHEBI:29103"/>
    </ligand>
</feature>
<feature type="domain" description="Carbohydrate kinase PfkB" evidence="13">
    <location>
        <begin position="1"/>
        <end position="295"/>
    </location>
</feature>
<evidence type="ECO:0000256" key="2">
    <source>
        <dbReference type="ARBA" id="ARBA00012035"/>
    </source>
</evidence>
<dbReference type="GO" id="GO:0004747">
    <property type="term" value="F:ribokinase activity"/>
    <property type="evidence" value="ECO:0007669"/>
    <property type="project" value="UniProtKB-UniRule"/>
</dbReference>
<evidence type="ECO:0000259" key="13">
    <source>
        <dbReference type="Pfam" id="PF00294"/>
    </source>
</evidence>
<feature type="binding site" evidence="12">
    <location>
        <position position="287"/>
    </location>
    <ligand>
        <name>K(+)</name>
        <dbReference type="ChEBI" id="CHEBI:29103"/>
    </ligand>
</feature>
<reference evidence="15 17" key="3">
    <citation type="submission" date="2020-11" db="EMBL/GenBank/DDBJ databases">
        <title>Closed and high quality bacterial genomes of the OMM12 community.</title>
        <authorList>
            <person name="Marbouty M."/>
            <person name="Lamy-Besnier Q."/>
            <person name="Debarbieux L."/>
            <person name="Koszul R."/>
        </authorList>
    </citation>
    <scope>NUCLEOTIDE SEQUENCE [LARGE SCALE GENOMIC DNA]</scope>
    <source>
        <strain evidence="15 17">KB18</strain>
    </source>
</reference>
<evidence type="ECO:0000313" key="17">
    <source>
        <dbReference type="Proteomes" id="UP000596035"/>
    </source>
</evidence>
<feature type="binding site" evidence="12">
    <location>
        <position position="284"/>
    </location>
    <ligand>
        <name>K(+)</name>
        <dbReference type="ChEBI" id="CHEBI:29103"/>
    </ligand>
</feature>
<comment type="cofactor">
    <cofactor evidence="12">
        <name>Mg(2+)</name>
        <dbReference type="ChEBI" id="CHEBI:18420"/>
    </cofactor>
    <text evidence="12">Requires a divalent cation, most likely magnesium in vivo, as an electrophilic catalyst to aid phosphoryl group transfer. It is the chelate of the metal and the nucleotide that is the actual substrate.</text>
</comment>
<evidence type="ECO:0000256" key="4">
    <source>
        <dbReference type="ARBA" id="ARBA00022679"/>
    </source>
</evidence>
<dbReference type="Proteomes" id="UP000596035">
    <property type="component" value="Chromosome"/>
</dbReference>
<feature type="binding site" evidence="12">
    <location>
        <begin position="11"/>
        <end position="13"/>
    </location>
    <ligand>
        <name>substrate</name>
    </ligand>
</feature>
<sequence>MKKVLVIGSINCDYVINVPKMPETGETLLCGGYELAPGGKGANQAYALAKLGGKVAMLGAVGDDGPGEKLLGNLRAVGVDVSEIMTLPGESTGTAFIFVDSAGSNSILVSQGANLRVNEEYIKKHDRRFRECDIVVLQLEIPLDTVLYCARRAKELQKTVILDPAPARADIPRELYRCVDYIKPNEVELGMLLEDSKARNHLEESTAVLQSWGVKNVVVTMGDKGAFLRDEAGRTRNFPPVTGLQVVDTTAAGDSFTAALAYGLSEGRGLRDALELAIYVSGLVVTRRGAQTSIPGRERVKEFMARNK</sequence>
<evidence type="ECO:0000313" key="15">
    <source>
        <dbReference type="EMBL" id="QQR29995.1"/>
    </source>
</evidence>
<dbReference type="SUPFAM" id="SSF53613">
    <property type="entry name" value="Ribokinase-like"/>
    <property type="match status" value="1"/>
</dbReference>
<feature type="active site" description="Proton acceptor" evidence="12">
    <location>
        <position position="254"/>
    </location>
</feature>
<dbReference type="CDD" id="cd01174">
    <property type="entry name" value="ribokinase"/>
    <property type="match status" value="1"/>
</dbReference>